<dbReference type="eggNOG" id="ENOG5032SEN">
    <property type="taxonomic scope" value="Bacteria"/>
</dbReference>
<proteinExistence type="predicted"/>
<evidence type="ECO:0000313" key="2">
    <source>
        <dbReference type="Proteomes" id="UP000014115"/>
    </source>
</evidence>
<dbReference type="RefSeq" id="WP_008487408.1">
    <property type="nucleotide sequence ID" value="NZ_AMRG01000002.1"/>
</dbReference>
<dbReference type="OrthoDB" id="3078260at2"/>
<organism evidence="1 2">
    <name type="scientific">Idiomarina xiamenensis 10-D-4</name>
    <dbReference type="NCBI Taxonomy" id="740709"/>
    <lineage>
        <taxon>Bacteria</taxon>
        <taxon>Pseudomonadati</taxon>
        <taxon>Pseudomonadota</taxon>
        <taxon>Gammaproteobacteria</taxon>
        <taxon>Alteromonadales</taxon>
        <taxon>Idiomarinaceae</taxon>
        <taxon>Idiomarina</taxon>
    </lineage>
</organism>
<keyword evidence="2" id="KW-1185">Reference proteome</keyword>
<dbReference type="EMBL" id="AMRG01000002">
    <property type="protein sequence ID" value="EKE86982.1"/>
    <property type="molecule type" value="Genomic_DNA"/>
</dbReference>
<evidence type="ECO:0000313" key="1">
    <source>
        <dbReference type="EMBL" id="EKE86982.1"/>
    </source>
</evidence>
<dbReference type="InterPro" id="IPR032251">
    <property type="entry name" value="DUF4826"/>
</dbReference>
<dbReference type="Proteomes" id="UP000014115">
    <property type="component" value="Unassembled WGS sequence"/>
</dbReference>
<dbReference type="Pfam" id="PF16108">
    <property type="entry name" value="DUF4826"/>
    <property type="match status" value="1"/>
</dbReference>
<dbReference type="AlphaFoldDB" id="K2KJW5"/>
<reference evidence="1 2" key="1">
    <citation type="journal article" date="2012" name="J. Bacteriol.">
        <title>Genome Sequence of Idiomarina xiamenensis Type Strain 10-D-4.</title>
        <authorList>
            <person name="Lai Q."/>
            <person name="Wang L."/>
            <person name="Wang W."/>
            <person name="Shao Z."/>
        </authorList>
    </citation>
    <scope>NUCLEOTIDE SEQUENCE [LARGE SCALE GENOMIC DNA]</scope>
    <source>
        <strain evidence="1 2">10-D-4</strain>
    </source>
</reference>
<sequence length="143" mass="16198">MTTENVRHADFTQEQTVEWVQDQFKKAQKYLAERGIVAEKVISSSSRYIAPLVAVWKIKARDRKEYWLINGDVPTDHATVTAASDARSALKYFSMQWQLKASNIEAAGARASATEQKMAALMTSRAEAIYQLAENDKLWQEQA</sequence>
<dbReference type="PATRIC" id="fig|740709.3.peg.409"/>
<dbReference type="STRING" id="740709.A10D4_02032"/>
<gene>
    <name evidence="1" type="ORF">A10D4_02032</name>
</gene>
<protein>
    <recommendedName>
        <fullName evidence="3">DUF4826 domain-containing protein</fullName>
    </recommendedName>
</protein>
<name>K2KJW5_9GAMM</name>
<evidence type="ECO:0008006" key="3">
    <source>
        <dbReference type="Google" id="ProtNLM"/>
    </source>
</evidence>
<accession>K2KJW5</accession>
<comment type="caution">
    <text evidence="1">The sequence shown here is derived from an EMBL/GenBank/DDBJ whole genome shotgun (WGS) entry which is preliminary data.</text>
</comment>